<protein>
    <recommendedName>
        <fullName evidence="11">Major facilitator superfamily (MFS) profile domain-containing protein</fullName>
    </recommendedName>
</protein>
<dbReference type="GO" id="GO:0022857">
    <property type="term" value="F:transmembrane transporter activity"/>
    <property type="evidence" value="ECO:0007669"/>
    <property type="project" value="InterPro"/>
</dbReference>
<dbReference type="CDD" id="cd17385">
    <property type="entry name" value="MFS_SLC18B1"/>
    <property type="match status" value="1"/>
</dbReference>
<feature type="transmembrane region" description="Helical" evidence="6">
    <location>
        <begin position="314"/>
        <end position="336"/>
    </location>
</feature>
<dbReference type="FunFam" id="3.60.110.10:FF:000001">
    <property type="entry name" value="biotinidase isoform X1"/>
    <property type="match status" value="1"/>
</dbReference>
<evidence type="ECO:0000313" key="10">
    <source>
        <dbReference type="Proteomes" id="UP000694569"/>
    </source>
</evidence>
<dbReference type="Pfam" id="PF19018">
    <property type="entry name" value="Vanin_C"/>
    <property type="match status" value="1"/>
</dbReference>
<dbReference type="SUPFAM" id="SSF56317">
    <property type="entry name" value="Carbon-nitrogen hydrolase"/>
    <property type="match status" value="1"/>
</dbReference>
<dbReference type="Gene3D" id="1.20.1250.20">
    <property type="entry name" value="MFS general substrate transporter like domains"/>
    <property type="match status" value="2"/>
</dbReference>
<dbReference type="Gene3D" id="3.60.110.10">
    <property type="entry name" value="Carbon-nitrogen hydrolase"/>
    <property type="match status" value="1"/>
</dbReference>
<dbReference type="InterPro" id="IPR012101">
    <property type="entry name" value="Biotinidase-like_euk"/>
</dbReference>
<feature type="transmembrane region" description="Helical" evidence="6">
    <location>
        <begin position="389"/>
        <end position="410"/>
    </location>
</feature>
<dbReference type="Pfam" id="PF07690">
    <property type="entry name" value="MFS_1"/>
    <property type="match status" value="1"/>
</dbReference>
<keyword evidence="4" id="KW-0378">Hydrolase</keyword>
<feature type="domain" description="CN hydrolase" evidence="7">
    <location>
        <begin position="434"/>
        <end position="706"/>
    </location>
</feature>
<dbReference type="Pfam" id="PF00795">
    <property type="entry name" value="CN_hydrolase"/>
    <property type="match status" value="1"/>
</dbReference>
<evidence type="ECO:0008006" key="11">
    <source>
        <dbReference type="Google" id="ProtNLM"/>
    </source>
</evidence>
<feature type="transmembrane region" description="Helical" evidence="6">
    <location>
        <begin position="52"/>
        <end position="77"/>
    </location>
</feature>
<name>A0A8C5N2H3_9ANUR</name>
<feature type="transmembrane region" description="Helical" evidence="6">
    <location>
        <begin position="178"/>
        <end position="198"/>
    </location>
</feature>
<dbReference type="GO" id="GO:0017159">
    <property type="term" value="F:pantetheine hydrolase activity"/>
    <property type="evidence" value="ECO:0007669"/>
    <property type="project" value="TreeGrafter"/>
</dbReference>
<sequence>MSETTTNTGRFTRDQILTMVSTASLNFSSMIVYSLLGPFFPQEAVKKGVSNTVIGLIFGCFALFNFSTSLILGKYLVKIGAKFMFVTGMFVSACATILFGLLDKAPDGKIFIILCFVVRAVDAIGFGASITASFSILAKAFPNNIATAMGSLEIFTGLGLVLGPPIGGILYQEFGYEIPFISVGCFILLLVPVNYFVLPKYDAEPTTGSFWMLFTFPKIWLMCFSTFSLSSCLCFLDPTMSLFVVETFHLKVSYVGLVFLGLALSYSLSSPLLGLISDKYPGLRKWLFILGSFGTALCFFMLGPATFFHIESKLWLFIFVLVLDGFCIGLSGIPVYPEMLSCAYENGFEEGLSTLGLISGVFSAMWSLGAFVGPTLGGFLNEQFKFENAAAMQGLFPLLSGILLLIFYVYEAFKNRSSEALNKFTAAVYEHVPFFPNPTNQQSVTEEEALVNMNQNIDVLEKAVKTAARKGAHIVVTPEYAICCLDLSREAVYPYLEDIPDPKENWIPCSDPHRFGRTPVQKRLSCMAKKNSIYLVANFGDKKSCNISEENCPEDGHLIYDTTVVFDTEGKLTARYHKYHLFFGETQFNRPQEPEIVTFDTPFGKFGVFICYDILFHDPAVALVTQHNVDTIIFTTAWFNSLPHYSAVQFHSSWAMAMGTNLLSSNIHNISMGMTGSGIFAPDTLGPYYYNKDTDEGHLVISELYSHPRKYSSGFETVCYNTLCCHLNYSMLELRNDEVYVLGAYDGFHGPYKLFYVQVCTLLKCNSLETCVNAAETSSTRFDWFSLSGTFDSQYVFPEVLLSNVQLAPGMFQILNDGRLISLPDIASKPLLSVTLLGRNYKKDPDINVSLLTIS</sequence>
<keyword evidence="10" id="KW-1185">Reference proteome</keyword>
<dbReference type="GO" id="GO:0015939">
    <property type="term" value="P:pantothenate metabolic process"/>
    <property type="evidence" value="ECO:0007669"/>
    <property type="project" value="TreeGrafter"/>
</dbReference>
<evidence type="ECO:0000256" key="3">
    <source>
        <dbReference type="ARBA" id="ARBA00022729"/>
    </source>
</evidence>
<dbReference type="InterPro" id="IPR020846">
    <property type="entry name" value="MFS_dom"/>
</dbReference>
<dbReference type="InterPro" id="IPR043957">
    <property type="entry name" value="Vanin_C"/>
</dbReference>
<feature type="transmembrane region" description="Helical" evidence="6">
    <location>
        <begin position="110"/>
        <end position="134"/>
    </location>
</feature>
<reference evidence="9" key="2">
    <citation type="submission" date="2025-09" db="UniProtKB">
        <authorList>
            <consortium name="Ensembl"/>
        </authorList>
    </citation>
    <scope>IDENTIFICATION</scope>
</reference>
<feature type="domain" description="Major facilitator superfamily (MFS) profile" evidence="8">
    <location>
        <begin position="18"/>
        <end position="418"/>
    </location>
</feature>
<organism evidence="9 10">
    <name type="scientific">Leptobrachium leishanense</name>
    <name type="common">Leishan spiny toad</name>
    <dbReference type="NCBI Taxonomy" id="445787"/>
    <lineage>
        <taxon>Eukaryota</taxon>
        <taxon>Metazoa</taxon>
        <taxon>Chordata</taxon>
        <taxon>Craniata</taxon>
        <taxon>Vertebrata</taxon>
        <taxon>Euteleostomi</taxon>
        <taxon>Amphibia</taxon>
        <taxon>Batrachia</taxon>
        <taxon>Anura</taxon>
        <taxon>Pelobatoidea</taxon>
        <taxon>Megophryidae</taxon>
        <taxon>Leptobrachium</taxon>
    </lineage>
</organism>
<dbReference type="PANTHER" id="PTHR10609">
    <property type="entry name" value="BIOTINIDASE-RELATED"/>
    <property type="match status" value="1"/>
</dbReference>
<keyword evidence="5" id="KW-0325">Glycoprotein</keyword>
<feature type="transmembrane region" description="Helical" evidence="6">
    <location>
        <begin position="286"/>
        <end position="307"/>
    </location>
</feature>
<comment type="similarity">
    <text evidence="2">Belongs to the carbon-nitrogen hydrolase superfamily. BTD/VNN family.</text>
</comment>
<evidence type="ECO:0000313" key="9">
    <source>
        <dbReference type="Ensembl" id="ENSLLEP00000021982.1"/>
    </source>
</evidence>
<dbReference type="InterPro" id="IPR036526">
    <property type="entry name" value="C-N_Hydrolase_sf"/>
</dbReference>
<keyword evidence="6" id="KW-0472">Membrane</keyword>
<dbReference type="InterPro" id="IPR036259">
    <property type="entry name" value="MFS_trans_sf"/>
</dbReference>
<dbReference type="InterPro" id="IPR011701">
    <property type="entry name" value="MFS"/>
</dbReference>
<dbReference type="PANTHER" id="PTHR10609:SF27">
    <property type="entry name" value="CN HYDROLASE DOMAIN-CONTAINING PROTEIN-RELATED"/>
    <property type="match status" value="1"/>
</dbReference>
<evidence type="ECO:0000256" key="6">
    <source>
        <dbReference type="SAM" id="Phobius"/>
    </source>
</evidence>
<keyword evidence="6" id="KW-1133">Transmembrane helix</keyword>
<evidence type="ECO:0000256" key="1">
    <source>
        <dbReference type="ARBA" id="ARBA00004141"/>
    </source>
</evidence>
<feature type="transmembrane region" description="Helical" evidence="6">
    <location>
        <begin position="16"/>
        <end position="40"/>
    </location>
</feature>
<feature type="transmembrane region" description="Helical" evidence="6">
    <location>
        <begin position="210"/>
        <end position="236"/>
    </location>
</feature>
<feature type="transmembrane region" description="Helical" evidence="6">
    <location>
        <begin position="83"/>
        <end position="103"/>
    </location>
</feature>
<dbReference type="CDD" id="cd07567">
    <property type="entry name" value="biotinidase_like"/>
    <property type="match status" value="1"/>
</dbReference>
<feature type="transmembrane region" description="Helical" evidence="6">
    <location>
        <begin position="248"/>
        <end position="266"/>
    </location>
</feature>
<comment type="subcellular location">
    <subcellularLocation>
        <location evidence="1">Membrane</location>
        <topology evidence="1">Multi-pass membrane protein</topology>
    </subcellularLocation>
</comment>
<evidence type="ECO:0000259" key="7">
    <source>
        <dbReference type="PROSITE" id="PS50263"/>
    </source>
</evidence>
<feature type="transmembrane region" description="Helical" evidence="6">
    <location>
        <begin position="356"/>
        <end position="377"/>
    </location>
</feature>
<proteinExistence type="inferred from homology"/>
<dbReference type="InterPro" id="IPR040154">
    <property type="entry name" value="Biotinidase/VNN"/>
</dbReference>
<dbReference type="InterPro" id="IPR003010">
    <property type="entry name" value="C-N_Hydrolase"/>
</dbReference>
<feature type="transmembrane region" description="Helical" evidence="6">
    <location>
        <begin position="154"/>
        <end position="171"/>
    </location>
</feature>
<dbReference type="Proteomes" id="UP000694569">
    <property type="component" value="Unplaced"/>
</dbReference>
<evidence type="ECO:0000256" key="4">
    <source>
        <dbReference type="ARBA" id="ARBA00022801"/>
    </source>
</evidence>
<reference evidence="9" key="1">
    <citation type="submission" date="2025-08" db="UniProtKB">
        <authorList>
            <consortium name="Ensembl"/>
        </authorList>
    </citation>
    <scope>IDENTIFICATION</scope>
</reference>
<dbReference type="AlphaFoldDB" id="A0A8C5N2H3"/>
<dbReference type="OrthoDB" id="446368at2759"/>
<keyword evidence="3" id="KW-0732">Signal</keyword>
<evidence type="ECO:0000259" key="8">
    <source>
        <dbReference type="PROSITE" id="PS50850"/>
    </source>
</evidence>
<dbReference type="PROSITE" id="PS50850">
    <property type="entry name" value="MFS"/>
    <property type="match status" value="1"/>
</dbReference>
<dbReference type="Ensembl" id="ENSLLET00000022834.1">
    <property type="protein sequence ID" value="ENSLLEP00000021982.1"/>
    <property type="gene ID" value="ENSLLEG00000013843.1"/>
</dbReference>
<dbReference type="GeneTree" id="ENSGT00390000013823"/>
<keyword evidence="6" id="KW-0812">Transmembrane</keyword>
<dbReference type="SUPFAM" id="SSF103473">
    <property type="entry name" value="MFS general substrate transporter"/>
    <property type="match status" value="1"/>
</dbReference>
<dbReference type="GO" id="GO:0016020">
    <property type="term" value="C:membrane"/>
    <property type="evidence" value="ECO:0007669"/>
    <property type="project" value="UniProtKB-SubCell"/>
</dbReference>
<accession>A0A8C5N2H3</accession>
<evidence type="ECO:0000256" key="5">
    <source>
        <dbReference type="ARBA" id="ARBA00023180"/>
    </source>
</evidence>
<dbReference type="PROSITE" id="PS50263">
    <property type="entry name" value="CN_HYDROLASE"/>
    <property type="match status" value="1"/>
</dbReference>
<evidence type="ECO:0000256" key="2">
    <source>
        <dbReference type="ARBA" id="ARBA00008225"/>
    </source>
</evidence>